<keyword evidence="2" id="KW-0808">Transferase</keyword>
<dbReference type="PANTHER" id="PTHR11138:SF5">
    <property type="entry name" value="METHIONYL-TRNA FORMYLTRANSFERASE, MITOCHONDRIAL"/>
    <property type="match status" value="1"/>
</dbReference>
<dbReference type="STRING" id="928724.SacglDRAFT_02239"/>
<dbReference type="PANTHER" id="PTHR11138">
    <property type="entry name" value="METHIONYL-TRNA FORMYLTRANSFERASE"/>
    <property type="match status" value="1"/>
</dbReference>
<reference evidence="2 3" key="1">
    <citation type="submission" date="2011-09" db="EMBL/GenBank/DDBJ databases">
        <authorList>
            <consortium name="US DOE Joint Genome Institute (JGI-PGF)"/>
            <person name="Lucas S."/>
            <person name="Han J."/>
            <person name="Lapidus A."/>
            <person name="Cheng J.-F."/>
            <person name="Goodwin L."/>
            <person name="Pitluck S."/>
            <person name="Peters L."/>
            <person name="Land M.L."/>
            <person name="Hauser L."/>
            <person name="Brambilla E."/>
            <person name="Klenk H.-P."/>
            <person name="Woyke T.J."/>
        </authorList>
    </citation>
    <scope>NUCLEOTIDE SEQUENCE [LARGE SCALE GENOMIC DNA]</scope>
    <source>
        <strain evidence="2 3">K62</strain>
    </source>
</reference>
<feature type="domain" description="Formyl transferase N-terminal" evidence="1">
    <location>
        <begin position="52"/>
        <end position="159"/>
    </location>
</feature>
<proteinExistence type="predicted"/>
<dbReference type="EMBL" id="CM001484">
    <property type="protein sequence ID" value="EIE99138.1"/>
    <property type="molecule type" value="Genomic_DNA"/>
</dbReference>
<name>I1D2G4_9PSEU</name>
<dbReference type="Proteomes" id="UP000005087">
    <property type="component" value="Chromosome"/>
</dbReference>
<dbReference type="RefSeq" id="WP_005464514.1">
    <property type="nucleotide sequence ID" value="NZ_CM001484.1"/>
</dbReference>
<dbReference type="SUPFAM" id="SSF50486">
    <property type="entry name" value="FMT C-terminal domain-like"/>
    <property type="match status" value="1"/>
</dbReference>
<dbReference type="SUPFAM" id="SSF53328">
    <property type="entry name" value="Formyltransferase"/>
    <property type="match status" value="1"/>
</dbReference>
<dbReference type="InterPro" id="IPR002376">
    <property type="entry name" value="Formyl_transf_N"/>
</dbReference>
<dbReference type="HOGENOM" id="CLU_035892_0_0_11"/>
<evidence type="ECO:0000313" key="2">
    <source>
        <dbReference type="EMBL" id="EIE99138.1"/>
    </source>
</evidence>
<dbReference type="InterPro" id="IPR011034">
    <property type="entry name" value="Formyl_transferase-like_C_sf"/>
</dbReference>
<dbReference type="GO" id="GO:0004479">
    <property type="term" value="F:methionyl-tRNA formyltransferase activity"/>
    <property type="evidence" value="ECO:0007669"/>
    <property type="project" value="TreeGrafter"/>
</dbReference>
<evidence type="ECO:0000259" key="1">
    <source>
        <dbReference type="Pfam" id="PF00551"/>
    </source>
</evidence>
<dbReference type="OrthoDB" id="9802815at2"/>
<sequence>MTAFTCQLIGWGALLVECAEVLVARGHRVTGMVTRYPPAREWASERGITVVERLSELDDERPDYLFSVTNDVVLRPDDLARPRRMAINLHSSPLPKYAGVHQTTWALLHGETEHGVTWHEMVAEVDAGRVLVQRRFPIEPDDTTLALDVRCHEHALSAFEELLDGLRDGTLTPVPQDPAARSYFSARRLFPGGGLVTGNQTAAELDRWCRAGEFGRFDNRFGRPRLVLGTEAFLVTGLRALPGAGDAAPGTVLSVHDEVVRMSTADGAVEVTGLQTVDGDSVAPGEAFTAMGVSERLPEPPGSAFLSWFERWAPRESRWLDTLTACTGPAEAPIRPLWLPSPVTRRTTLIRPSVLTGLRERGLDPAAALVTAWTTCLGDRFGTVRFSDDHRREAVAGLEVLVTRDVPLPVAPAPELGFPAAVNRVASTLAEMSDAGTYLRDVPARYPLHDLRDRPMPVALAATTGGTRLDPAPGTAVTVTLDLATPAFHIAATDHLGPPRETVRAFANTARSVLAFVEAVADRPSTPLGALR</sequence>
<gene>
    <name evidence="2" type="ORF">SacglDRAFT_02239</name>
</gene>
<reference evidence="3" key="2">
    <citation type="submission" date="2012-01" db="EMBL/GenBank/DDBJ databases">
        <title>Noncontiguous Finished sequence of chromosome of Saccharomonospora glauca K62.</title>
        <authorList>
            <consortium name="US DOE Joint Genome Institute"/>
            <person name="Lucas S."/>
            <person name="Han J."/>
            <person name="Lapidus A."/>
            <person name="Cheng J.-F."/>
            <person name="Goodwin L."/>
            <person name="Pitluck S."/>
            <person name="Peters L."/>
            <person name="Mikhailova N."/>
            <person name="Held B."/>
            <person name="Detter J.C."/>
            <person name="Han C."/>
            <person name="Tapia R."/>
            <person name="Land M."/>
            <person name="Hauser L."/>
            <person name="Kyrpides N."/>
            <person name="Ivanova N."/>
            <person name="Pagani I."/>
            <person name="Brambilla E.-M."/>
            <person name="Klenk H.-P."/>
            <person name="Woyke T."/>
        </authorList>
    </citation>
    <scope>NUCLEOTIDE SEQUENCE [LARGE SCALE GENOMIC DNA]</scope>
    <source>
        <strain evidence="3">K62</strain>
    </source>
</reference>
<protein>
    <submittedName>
        <fullName evidence="2">Methionyl-tRNA formyltransferase</fullName>
    </submittedName>
</protein>
<dbReference type="InterPro" id="IPR036477">
    <property type="entry name" value="Formyl_transf_N_sf"/>
</dbReference>
<dbReference type="AlphaFoldDB" id="I1D2G4"/>
<organism evidence="2 3">
    <name type="scientific">Saccharomonospora glauca K62</name>
    <dbReference type="NCBI Taxonomy" id="928724"/>
    <lineage>
        <taxon>Bacteria</taxon>
        <taxon>Bacillati</taxon>
        <taxon>Actinomycetota</taxon>
        <taxon>Actinomycetes</taxon>
        <taxon>Pseudonocardiales</taxon>
        <taxon>Pseudonocardiaceae</taxon>
        <taxon>Saccharomonospora</taxon>
    </lineage>
</organism>
<keyword evidence="3" id="KW-1185">Reference proteome</keyword>
<dbReference type="eggNOG" id="COG0223">
    <property type="taxonomic scope" value="Bacteria"/>
</dbReference>
<accession>I1D2G4</accession>
<dbReference type="GO" id="GO:0005829">
    <property type="term" value="C:cytosol"/>
    <property type="evidence" value="ECO:0007669"/>
    <property type="project" value="TreeGrafter"/>
</dbReference>
<evidence type="ECO:0000313" key="3">
    <source>
        <dbReference type="Proteomes" id="UP000005087"/>
    </source>
</evidence>
<dbReference type="Pfam" id="PF00551">
    <property type="entry name" value="Formyl_trans_N"/>
    <property type="match status" value="1"/>
</dbReference>
<dbReference type="Gene3D" id="3.40.50.12230">
    <property type="match status" value="1"/>
</dbReference>